<dbReference type="Pfam" id="PF12680">
    <property type="entry name" value="SnoaL_2"/>
    <property type="match status" value="1"/>
</dbReference>
<reference evidence="3 4" key="1">
    <citation type="submission" date="2019-02" db="EMBL/GenBank/DDBJ databases">
        <title>WGS of Pseudoxanthomonas species novum from clinical isolates.</title>
        <authorList>
            <person name="Bernier A.-M."/>
            <person name="Bernard K."/>
            <person name="Vachon A."/>
        </authorList>
    </citation>
    <scope>NUCLEOTIDE SEQUENCE [LARGE SCALE GENOMIC DNA]</scope>
    <source>
        <strain evidence="3 4">NML171200</strain>
    </source>
</reference>
<name>A0A4Q8L4E6_9GAMM</name>
<organism evidence="3 4">
    <name type="scientific">Pseudoxanthomonas winnipegensis</name>
    <dbReference type="NCBI Taxonomy" id="2480810"/>
    <lineage>
        <taxon>Bacteria</taxon>
        <taxon>Pseudomonadati</taxon>
        <taxon>Pseudomonadota</taxon>
        <taxon>Gammaproteobacteria</taxon>
        <taxon>Lysobacterales</taxon>
        <taxon>Lysobacteraceae</taxon>
        <taxon>Pseudoxanthomonas</taxon>
    </lineage>
</organism>
<evidence type="ECO:0000313" key="4">
    <source>
        <dbReference type="Proteomes" id="UP000292627"/>
    </source>
</evidence>
<evidence type="ECO:0000259" key="2">
    <source>
        <dbReference type="Pfam" id="PF12680"/>
    </source>
</evidence>
<gene>
    <name evidence="3" type="ORF">EA660_19125</name>
</gene>
<feature type="signal peptide" evidence="1">
    <location>
        <begin position="1"/>
        <end position="24"/>
    </location>
</feature>
<dbReference type="EMBL" id="SHMC01000011">
    <property type="protein sequence ID" value="TAA20141.1"/>
    <property type="molecule type" value="Genomic_DNA"/>
</dbReference>
<dbReference type="InterPro" id="IPR020955">
    <property type="entry name" value="Uncharacterised_Atu4866"/>
</dbReference>
<dbReference type="InterPro" id="IPR038646">
    <property type="entry name" value="Atu4866-like_sf"/>
</dbReference>
<protein>
    <recommendedName>
        <fullName evidence="2">SnoaL-like domain-containing protein</fullName>
    </recommendedName>
</protein>
<dbReference type="SUPFAM" id="SSF54427">
    <property type="entry name" value="NTF2-like"/>
    <property type="match status" value="1"/>
</dbReference>
<accession>A0A4Q8L4E6</accession>
<comment type="caution">
    <text evidence="3">The sequence shown here is derived from an EMBL/GenBank/DDBJ whole genome shotgun (WGS) entry which is preliminary data.</text>
</comment>
<dbReference type="Gene3D" id="3.10.450.50">
    <property type="match status" value="1"/>
</dbReference>
<dbReference type="PROSITE" id="PS51257">
    <property type="entry name" value="PROKAR_LIPOPROTEIN"/>
    <property type="match status" value="1"/>
</dbReference>
<dbReference type="OrthoDB" id="1450423at2"/>
<keyword evidence="1" id="KW-0732">Signal</keyword>
<dbReference type="InterPro" id="IPR037401">
    <property type="entry name" value="SnoaL-like"/>
</dbReference>
<feature type="chain" id="PRO_5021009611" description="SnoaL-like domain-containing protein" evidence="1">
    <location>
        <begin position="25"/>
        <end position="249"/>
    </location>
</feature>
<dbReference type="Proteomes" id="UP000292627">
    <property type="component" value="Unassembled WGS sequence"/>
</dbReference>
<dbReference type="PANTHER" id="PTHR41252">
    <property type="entry name" value="BLR2505 PROTEIN"/>
    <property type="match status" value="1"/>
</dbReference>
<evidence type="ECO:0000256" key="1">
    <source>
        <dbReference type="SAM" id="SignalP"/>
    </source>
</evidence>
<sequence>MSKPGSIKAAALALAMLISACALARPVDSTAERNRQFVAQAFEKWAAGGGTFFQDVLADDVVWTIKGTSPAAGSYEGRDMFLKQAVAPFAARLSSPVRPTVKGIWAQGDHVIVHWDGDAMAADGRRYSNSYVWILRMANLRASKVTAFLDLVPYDDVIRRIPIERQGDNQMHKHPYIGMWVTADGRIRQALLASGRYDEARGSRESAYQGRYEVKGNRIDYWDDSGFTADGIFVDENTLHHGGMIFRRQ</sequence>
<feature type="domain" description="SnoaL-like" evidence="2">
    <location>
        <begin position="38"/>
        <end position="139"/>
    </location>
</feature>
<dbReference type="PANTHER" id="PTHR41252:SF1">
    <property type="entry name" value="BLR2505 PROTEIN"/>
    <property type="match status" value="1"/>
</dbReference>
<dbReference type="AlphaFoldDB" id="A0A4Q8L4E6"/>
<dbReference type="Gene3D" id="2.40.128.290">
    <property type="entry name" value="Uncharacterised protein Atu4866, PF11512"/>
    <property type="match status" value="1"/>
</dbReference>
<proteinExistence type="predicted"/>
<dbReference type="Pfam" id="PF11512">
    <property type="entry name" value="Atu4866"/>
    <property type="match status" value="1"/>
</dbReference>
<dbReference type="InterPro" id="IPR032710">
    <property type="entry name" value="NTF2-like_dom_sf"/>
</dbReference>
<evidence type="ECO:0000313" key="3">
    <source>
        <dbReference type="EMBL" id="TAA20141.1"/>
    </source>
</evidence>